<dbReference type="FunFam" id="2.160.20.10:FF:000036">
    <property type="entry name" value="Pectate lyase A"/>
    <property type="match status" value="1"/>
</dbReference>
<evidence type="ECO:0000256" key="9">
    <source>
        <dbReference type="ARBA" id="ARBA00022837"/>
    </source>
</evidence>
<reference evidence="14" key="1">
    <citation type="submission" date="2022-07" db="EMBL/GenBank/DDBJ databases">
        <title>Draft genome sequence of Zalerion maritima ATCC 34329, a (micro)plastics degrading marine fungus.</title>
        <authorList>
            <person name="Paco A."/>
            <person name="Goncalves M.F.M."/>
            <person name="Rocha-Santos T.A.P."/>
            <person name="Alves A."/>
        </authorList>
    </citation>
    <scope>NUCLEOTIDE SEQUENCE</scope>
    <source>
        <strain evidence="14">ATCC 34329</strain>
    </source>
</reference>
<dbReference type="EMBL" id="JAKWBI020000399">
    <property type="protein sequence ID" value="KAJ2895489.1"/>
    <property type="molecule type" value="Genomic_DNA"/>
</dbReference>
<evidence type="ECO:0000256" key="4">
    <source>
        <dbReference type="ARBA" id="ARBA00010980"/>
    </source>
</evidence>
<keyword evidence="11" id="KW-0624">Polysaccharide degradation</keyword>
<evidence type="ECO:0000256" key="5">
    <source>
        <dbReference type="ARBA" id="ARBA00012272"/>
    </source>
</evidence>
<dbReference type="PANTHER" id="PTHR31683:SF18">
    <property type="entry name" value="PECTATE LYASE 21-RELATED"/>
    <property type="match status" value="1"/>
</dbReference>
<evidence type="ECO:0000256" key="2">
    <source>
        <dbReference type="ARBA" id="ARBA00001913"/>
    </source>
</evidence>
<sequence>MRFTTALALLASSVLAVPSQTVKDMNKRDVIVKRADMSETCSVGYCTQNGGTTGGSGGSTTTVSSFAAFTEAAASDDAKIIYIEGTITAAARVDIASDKTIVGAFGSLLDGIGLRIQGVSNVILRNVRITKVLADYGDAVHIQDATNIWVDHCDLSSDMDNGKDYYDGLLDITHAGDYISVTNTFFHDHYKASLIGHSDNNGDEDTGHLRVTYANNYWYNINSRGPSIRFGTLHVAEQSPDYVCMRVRECSFNSYYLACSGAINTRMGAQALVQSTVFDECGGTVIESSSSDDDGYAVVIDCDLGDSENEAPAGSLTAGSMPYSYSLLGSGSTEAAVYGTAGQTLTF</sequence>
<comment type="similarity">
    <text evidence="4 11">Belongs to the polysaccharide lyase 1 family.</text>
</comment>
<protein>
    <recommendedName>
        <fullName evidence="5">pectate lyase</fullName>
        <ecNumber evidence="5">4.2.2.2</ecNumber>
    </recommendedName>
</protein>
<gene>
    <name evidence="14" type="ORF">MKZ38_006427</name>
</gene>
<dbReference type="InterPro" id="IPR002022">
    <property type="entry name" value="Pec_lyase"/>
</dbReference>
<proteinExistence type="inferred from homology"/>
<dbReference type="Proteomes" id="UP001201980">
    <property type="component" value="Unassembled WGS sequence"/>
</dbReference>
<keyword evidence="11" id="KW-0119">Carbohydrate metabolism</keyword>
<keyword evidence="9" id="KW-0106">Calcium</keyword>
<evidence type="ECO:0000256" key="10">
    <source>
        <dbReference type="ARBA" id="ARBA00023239"/>
    </source>
</evidence>
<dbReference type="AlphaFoldDB" id="A0AAD5RJ43"/>
<dbReference type="GO" id="GO:0046872">
    <property type="term" value="F:metal ion binding"/>
    <property type="evidence" value="ECO:0007669"/>
    <property type="project" value="UniProtKB-KW"/>
</dbReference>
<evidence type="ECO:0000256" key="11">
    <source>
        <dbReference type="RuleBase" id="RU361173"/>
    </source>
</evidence>
<feature type="domain" description="Pectate lyase" evidence="13">
    <location>
        <begin position="56"/>
        <end position="284"/>
    </location>
</feature>
<accession>A0AAD5RJ43</accession>
<dbReference type="SMART" id="SM00656">
    <property type="entry name" value="Amb_all"/>
    <property type="match status" value="1"/>
</dbReference>
<keyword evidence="15" id="KW-1185">Reference proteome</keyword>
<dbReference type="EC" id="4.2.2.2" evidence="5"/>
<comment type="cofactor">
    <cofactor evidence="2">
        <name>Ca(2+)</name>
        <dbReference type="ChEBI" id="CHEBI:29108"/>
    </cofactor>
</comment>
<keyword evidence="6 11" id="KW-0964">Secreted</keyword>
<dbReference type="Gene3D" id="2.160.20.10">
    <property type="entry name" value="Single-stranded right-handed beta-helix, Pectin lyase-like"/>
    <property type="match status" value="1"/>
</dbReference>
<dbReference type="GO" id="GO:0005576">
    <property type="term" value="C:extracellular region"/>
    <property type="evidence" value="ECO:0007669"/>
    <property type="project" value="UniProtKB-SubCell"/>
</dbReference>
<keyword evidence="8 12" id="KW-0732">Signal</keyword>
<feature type="signal peptide" evidence="12">
    <location>
        <begin position="1"/>
        <end position="16"/>
    </location>
</feature>
<comment type="caution">
    <text evidence="14">The sequence shown here is derived from an EMBL/GenBank/DDBJ whole genome shotgun (WGS) entry which is preliminary data.</text>
</comment>
<dbReference type="SUPFAM" id="SSF51126">
    <property type="entry name" value="Pectin lyase-like"/>
    <property type="match status" value="1"/>
</dbReference>
<dbReference type="PANTHER" id="PTHR31683">
    <property type="entry name" value="PECTATE LYASE 18-RELATED"/>
    <property type="match status" value="1"/>
</dbReference>
<dbReference type="GO" id="GO:0030570">
    <property type="term" value="F:pectate lyase activity"/>
    <property type="evidence" value="ECO:0007669"/>
    <property type="project" value="UniProtKB-EC"/>
</dbReference>
<evidence type="ECO:0000256" key="1">
    <source>
        <dbReference type="ARBA" id="ARBA00000695"/>
    </source>
</evidence>
<dbReference type="InterPro" id="IPR045032">
    <property type="entry name" value="PEL"/>
</dbReference>
<evidence type="ECO:0000259" key="13">
    <source>
        <dbReference type="SMART" id="SM00656"/>
    </source>
</evidence>
<evidence type="ECO:0000256" key="3">
    <source>
        <dbReference type="ARBA" id="ARBA00004613"/>
    </source>
</evidence>
<feature type="chain" id="PRO_5042066885" description="pectate lyase" evidence="12">
    <location>
        <begin position="17"/>
        <end position="347"/>
    </location>
</feature>
<evidence type="ECO:0000313" key="14">
    <source>
        <dbReference type="EMBL" id="KAJ2895489.1"/>
    </source>
</evidence>
<dbReference type="GO" id="GO:0000272">
    <property type="term" value="P:polysaccharide catabolic process"/>
    <property type="evidence" value="ECO:0007669"/>
    <property type="project" value="UniProtKB-KW"/>
</dbReference>
<name>A0AAD5RJ43_9PEZI</name>
<organism evidence="14 15">
    <name type="scientific">Zalerion maritima</name>
    <dbReference type="NCBI Taxonomy" id="339359"/>
    <lineage>
        <taxon>Eukaryota</taxon>
        <taxon>Fungi</taxon>
        <taxon>Dikarya</taxon>
        <taxon>Ascomycota</taxon>
        <taxon>Pezizomycotina</taxon>
        <taxon>Sordariomycetes</taxon>
        <taxon>Lulworthiomycetidae</taxon>
        <taxon>Lulworthiales</taxon>
        <taxon>Lulworthiaceae</taxon>
        <taxon>Zalerion</taxon>
    </lineage>
</organism>
<keyword evidence="10 11" id="KW-0456">Lyase</keyword>
<keyword evidence="7" id="KW-0479">Metal-binding</keyword>
<evidence type="ECO:0000256" key="6">
    <source>
        <dbReference type="ARBA" id="ARBA00022525"/>
    </source>
</evidence>
<evidence type="ECO:0000256" key="12">
    <source>
        <dbReference type="SAM" id="SignalP"/>
    </source>
</evidence>
<dbReference type="InterPro" id="IPR011050">
    <property type="entry name" value="Pectin_lyase_fold/virulence"/>
</dbReference>
<evidence type="ECO:0000256" key="8">
    <source>
        <dbReference type="ARBA" id="ARBA00022729"/>
    </source>
</evidence>
<evidence type="ECO:0000313" key="15">
    <source>
        <dbReference type="Proteomes" id="UP001201980"/>
    </source>
</evidence>
<comment type="subcellular location">
    <subcellularLocation>
        <location evidence="3 11">Secreted</location>
    </subcellularLocation>
</comment>
<comment type="catalytic activity">
    <reaction evidence="1">
        <text>Eliminative cleavage of (1-&gt;4)-alpha-D-galacturonan to give oligosaccharides with 4-deoxy-alpha-D-galact-4-enuronosyl groups at their non-reducing ends.</text>
        <dbReference type="EC" id="4.2.2.2"/>
    </reaction>
</comment>
<dbReference type="InterPro" id="IPR012334">
    <property type="entry name" value="Pectin_lyas_fold"/>
</dbReference>
<evidence type="ECO:0000256" key="7">
    <source>
        <dbReference type="ARBA" id="ARBA00022723"/>
    </source>
</evidence>
<dbReference type="Pfam" id="PF00544">
    <property type="entry name" value="Pectate_lyase_4"/>
    <property type="match status" value="1"/>
</dbReference>